<evidence type="ECO:0000256" key="1">
    <source>
        <dbReference type="ARBA" id="ARBA00022448"/>
    </source>
</evidence>
<dbReference type="InterPro" id="IPR003593">
    <property type="entry name" value="AAA+_ATPase"/>
</dbReference>
<keyword evidence="7" id="KW-1185">Reference proteome</keyword>
<evidence type="ECO:0000259" key="5">
    <source>
        <dbReference type="PROSITE" id="PS50893"/>
    </source>
</evidence>
<dbReference type="InterPro" id="IPR027417">
    <property type="entry name" value="P-loop_NTPase"/>
</dbReference>
<dbReference type="CDD" id="cd03216">
    <property type="entry name" value="ABC_Carb_Monos_I"/>
    <property type="match status" value="1"/>
</dbReference>
<dbReference type="Gene3D" id="3.40.50.300">
    <property type="entry name" value="P-loop containing nucleotide triphosphate hydrolases"/>
    <property type="match status" value="2"/>
</dbReference>
<evidence type="ECO:0000256" key="4">
    <source>
        <dbReference type="ARBA" id="ARBA00022840"/>
    </source>
</evidence>
<dbReference type="InterPro" id="IPR003439">
    <property type="entry name" value="ABC_transporter-like_ATP-bd"/>
</dbReference>
<keyword evidence="2" id="KW-0677">Repeat</keyword>
<accession>A0A1I2A435</accession>
<protein>
    <submittedName>
        <fullName evidence="6">Monosaccharide ABC transporter ATP-binding protein, CUT2 family</fullName>
    </submittedName>
</protein>
<feature type="domain" description="ABC transporter" evidence="5">
    <location>
        <begin position="18"/>
        <end position="253"/>
    </location>
</feature>
<keyword evidence="4 6" id="KW-0067">ATP-binding</keyword>
<dbReference type="Pfam" id="PF00005">
    <property type="entry name" value="ABC_tran"/>
    <property type="match status" value="2"/>
</dbReference>
<evidence type="ECO:0000256" key="2">
    <source>
        <dbReference type="ARBA" id="ARBA00022737"/>
    </source>
</evidence>
<keyword evidence="3" id="KW-0547">Nucleotide-binding</keyword>
<feature type="domain" description="ABC transporter" evidence="5">
    <location>
        <begin position="265"/>
        <end position="512"/>
    </location>
</feature>
<dbReference type="GO" id="GO:0016887">
    <property type="term" value="F:ATP hydrolysis activity"/>
    <property type="evidence" value="ECO:0007669"/>
    <property type="project" value="InterPro"/>
</dbReference>
<dbReference type="Proteomes" id="UP000183410">
    <property type="component" value="Unassembled WGS sequence"/>
</dbReference>
<dbReference type="AlphaFoldDB" id="A0A1I2A435"/>
<gene>
    <name evidence="6" type="ORF">SAMN04487969_102287</name>
</gene>
<dbReference type="PANTHER" id="PTHR43790">
    <property type="entry name" value="CARBOHYDRATE TRANSPORT ATP-BINDING PROTEIN MG119-RELATED"/>
    <property type="match status" value="1"/>
</dbReference>
<keyword evidence="1" id="KW-0813">Transport</keyword>
<dbReference type="GO" id="GO:0005524">
    <property type="term" value="F:ATP binding"/>
    <property type="evidence" value="ECO:0007669"/>
    <property type="project" value="UniProtKB-KW"/>
</dbReference>
<dbReference type="RefSeq" id="WP_082110707.1">
    <property type="nucleotide sequence ID" value="NZ_FONN01000002.1"/>
</dbReference>
<evidence type="ECO:0000256" key="3">
    <source>
        <dbReference type="ARBA" id="ARBA00022741"/>
    </source>
</evidence>
<reference evidence="7" key="1">
    <citation type="submission" date="2016-10" db="EMBL/GenBank/DDBJ databases">
        <authorList>
            <person name="Varghese N."/>
            <person name="Submissions S."/>
        </authorList>
    </citation>
    <scope>NUCLEOTIDE SEQUENCE [LARGE SCALE GENOMIC DNA]</scope>
    <source>
        <strain evidence="7">CGMCC 1.10223</strain>
    </source>
</reference>
<organism evidence="6 7">
    <name type="scientific">Paenibacillus algorifonticola</name>
    <dbReference type="NCBI Taxonomy" id="684063"/>
    <lineage>
        <taxon>Bacteria</taxon>
        <taxon>Bacillati</taxon>
        <taxon>Bacillota</taxon>
        <taxon>Bacilli</taxon>
        <taxon>Bacillales</taxon>
        <taxon>Paenibacillaceae</taxon>
        <taxon>Paenibacillus</taxon>
    </lineage>
</organism>
<evidence type="ECO:0000313" key="6">
    <source>
        <dbReference type="EMBL" id="SFE38805.1"/>
    </source>
</evidence>
<dbReference type="SUPFAM" id="SSF52540">
    <property type="entry name" value="P-loop containing nucleoside triphosphate hydrolases"/>
    <property type="match status" value="2"/>
</dbReference>
<name>A0A1I2A435_9BACL</name>
<dbReference type="CDD" id="cd03215">
    <property type="entry name" value="ABC_Carb_Monos_II"/>
    <property type="match status" value="1"/>
</dbReference>
<dbReference type="InterPro" id="IPR050107">
    <property type="entry name" value="ABC_carbohydrate_import_ATPase"/>
</dbReference>
<dbReference type="OrthoDB" id="7757085at2"/>
<dbReference type="PROSITE" id="PS50893">
    <property type="entry name" value="ABC_TRANSPORTER_2"/>
    <property type="match status" value="2"/>
</dbReference>
<dbReference type="PANTHER" id="PTHR43790:SF9">
    <property type="entry name" value="GALACTOFURANOSE TRANSPORTER ATP-BINDING PROTEIN YTFR"/>
    <property type="match status" value="1"/>
</dbReference>
<sequence>MSGGAVAEAAPVKKEMAIEISELIKSYGGFRALNGVNIDIQRGEIHSLVGQNGAGKSTLLGILSGRTAPSEGSVRIFGSELHYGDPRSSRKLGVATIYQELTIAPNLSALENVFLGQLLSVKGFISRKRMTKRYMELCALMGVNISPLQRAGNMSIADQQMLEIMRGLQLDAGILILDEPTASLAPPERKSLLKTIKTLQAGGITIIYVSHHLDEVLELSDSVTILRNGEKIVTQPRAYWTKDKLVSSMLGAEVAEEIVRVTQETRHEDAAPGPELLRATGVTVPGAIEDIAITLHAGEIVGIGGLVGSGRTTLVRALAGLEPKSTGSLWIEGKQVKWPREPGYPMSLGIALAPEDRKHQGLVLGMSCEDNINMVNFSQVKKLGFYRKAKAGHIADGLSKRFGLTRPIHTLCRNLSGGNQQKVLLAKVCNLRPKVLIVDEPTRGIDIGVKVEVLKILRQLANEGMAIVIISSELEEVIAVSNRVLVLSKGRLVKELSQRSEISVDHILQATF</sequence>
<evidence type="ECO:0000313" key="7">
    <source>
        <dbReference type="Proteomes" id="UP000183410"/>
    </source>
</evidence>
<dbReference type="SMART" id="SM00382">
    <property type="entry name" value="AAA"/>
    <property type="match status" value="2"/>
</dbReference>
<dbReference type="EMBL" id="FONN01000002">
    <property type="protein sequence ID" value="SFE38805.1"/>
    <property type="molecule type" value="Genomic_DNA"/>
</dbReference>
<proteinExistence type="predicted"/>